<dbReference type="PROSITE" id="PS50893">
    <property type="entry name" value="ABC_TRANSPORTER_2"/>
    <property type="match status" value="1"/>
</dbReference>
<dbReference type="GO" id="GO:0140359">
    <property type="term" value="F:ABC-type transporter activity"/>
    <property type="evidence" value="ECO:0007669"/>
    <property type="project" value="InterPro"/>
</dbReference>
<dbReference type="Gene3D" id="3.40.50.300">
    <property type="entry name" value="P-loop containing nucleotide triphosphate hydrolases"/>
    <property type="match status" value="2"/>
</dbReference>
<name>A0A0N4XGJ1_NIPBR</name>
<dbReference type="Pfam" id="PF00005">
    <property type="entry name" value="ABC_tran"/>
    <property type="match status" value="1"/>
</dbReference>
<evidence type="ECO:0000259" key="11">
    <source>
        <dbReference type="PROSITE" id="PS50893"/>
    </source>
</evidence>
<dbReference type="SUPFAM" id="SSF90123">
    <property type="entry name" value="ABC transporter transmembrane region"/>
    <property type="match status" value="1"/>
</dbReference>
<dbReference type="InterPro" id="IPR027417">
    <property type="entry name" value="P-loop_NTPase"/>
</dbReference>
<dbReference type="SUPFAM" id="SSF52540">
    <property type="entry name" value="P-loop containing nucleoside triphosphate hydrolases"/>
    <property type="match status" value="1"/>
</dbReference>
<dbReference type="GO" id="GO:0005524">
    <property type="term" value="F:ATP binding"/>
    <property type="evidence" value="ECO:0007669"/>
    <property type="project" value="UniProtKB-KW"/>
</dbReference>
<dbReference type="OMA" id="NSARINP"/>
<sequence length="637" mass="70195">MGMPLMSIALVTTAQRVSLRFGTLALSAFSNFQGSATQGFMDLNGNSSTPKQFETAVIQSCFQYLYLGCGVFIAGTIQATCFIVVCENLVNRLRRKFFKAILHQDIAWFDKNNSGELAIKLFDNLERIKEGTGDKIGLTIQYIAQSLGGFAIAFVFSWKLTLIMMSLTPFMIGCGSFMAKRAALVTKEEAKKYAEAGKVAEEALTSMRTVIAFNGQQYECERYDQALESAKAVGIKKSIYTGIGLALTFLLLYTSYCLGFWVGTDSVFSGEAQGGTVLTVFFSVMLGSMAIGQAGTHFSAIGTAAGATSALYEVIDKIPEIDSYSKEGERPHSLNGRVTVSDLKFAYSTRPDAEVLKGISFEANPGETVALVGSSGCGKSTLIQLLLRYYNPSEGKILIDGKAIDKLNIEFLRNFIGVVPQEPRLFNTTIEQNIRYGREDITKAEILAALRRANAYDFQRIAIARALVRDPKILLLDEATSALDADSEHVVQQALENASKGRTTIIVAHRLSTIRNANRIIAMKDGVVVETGTHRELMARNGLYHELVSAQVFSDIDPEVAEEGATSASFSKIFRHARPEWCLILMAVLSCTVQGCTRAAFSLVFTQMMEVRFTCFYQDMSLHSFRVFFQREIFLFN</sequence>
<accession>A0A0N4XGJ1</accession>
<evidence type="ECO:0000259" key="12">
    <source>
        <dbReference type="PROSITE" id="PS50929"/>
    </source>
</evidence>
<keyword evidence="6" id="KW-0547">Nucleotide-binding</keyword>
<keyword evidence="3" id="KW-0813">Transport</keyword>
<dbReference type="InterPro" id="IPR003593">
    <property type="entry name" value="AAA+_ATPase"/>
</dbReference>
<evidence type="ECO:0000256" key="8">
    <source>
        <dbReference type="ARBA" id="ARBA00022989"/>
    </source>
</evidence>
<dbReference type="InterPro" id="IPR039421">
    <property type="entry name" value="Type_1_exporter"/>
</dbReference>
<feature type="domain" description="ABC transporter" evidence="11">
    <location>
        <begin position="338"/>
        <end position="550"/>
    </location>
</feature>
<comment type="subcellular location">
    <subcellularLocation>
        <location evidence="1">Membrane</location>
        <topology evidence="1">Multi-pass membrane protein</topology>
    </subcellularLocation>
</comment>
<evidence type="ECO:0000256" key="2">
    <source>
        <dbReference type="ARBA" id="ARBA00007577"/>
    </source>
</evidence>
<protein>
    <submittedName>
        <fullName evidence="15">Multidrug resistance protein 1</fullName>
    </submittedName>
</protein>
<dbReference type="GO" id="GO:0016887">
    <property type="term" value="F:ATP hydrolysis activity"/>
    <property type="evidence" value="ECO:0007669"/>
    <property type="project" value="InterPro"/>
</dbReference>
<dbReference type="CDD" id="cd18577">
    <property type="entry name" value="ABC_6TM_Pgp_ABCB1_D1_like"/>
    <property type="match status" value="1"/>
</dbReference>
<dbReference type="AlphaFoldDB" id="A0A0N4XGJ1"/>
<evidence type="ECO:0000256" key="9">
    <source>
        <dbReference type="ARBA" id="ARBA00023136"/>
    </source>
</evidence>
<feature type="domain" description="ABC transmembrane type-1" evidence="12">
    <location>
        <begin position="21"/>
        <end position="303"/>
    </location>
</feature>
<dbReference type="STRING" id="27835.A0A0N4XGJ1"/>
<dbReference type="FunFam" id="1.20.1560.10:FF:000018">
    <property type="entry name" value="ATP-binding cassette subfamily B member 11"/>
    <property type="match status" value="1"/>
</dbReference>
<comment type="similarity">
    <text evidence="2">Belongs to the ABC transporter superfamily. ABCB family. Multidrug resistance exporter (TC 3.A.1.201) subfamily.</text>
</comment>
<gene>
    <name evidence="13" type="ORF">NBR_LOCUS1644</name>
</gene>
<feature type="transmembrane region" description="Helical" evidence="10">
    <location>
        <begin position="239"/>
        <end position="262"/>
    </location>
</feature>
<dbReference type="Gene3D" id="1.20.1560.10">
    <property type="entry name" value="ABC transporter type 1, transmembrane domain"/>
    <property type="match status" value="2"/>
</dbReference>
<keyword evidence="8 10" id="KW-1133">Transmembrane helix</keyword>
<evidence type="ECO:0000256" key="4">
    <source>
        <dbReference type="ARBA" id="ARBA00022692"/>
    </source>
</evidence>
<dbReference type="PROSITE" id="PS50929">
    <property type="entry name" value="ABC_TM1F"/>
    <property type="match status" value="1"/>
</dbReference>
<dbReference type="PANTHER" id="PTHR24222">
    <property type="entry name" value="ABC TRANSPORTER B FAMILY"/>
    <property type="match status" value="1"/>
</dbReference>
<keyword evidence="4 10" id="KW-0812">Transmembrane</keyword>
<dbReference type="WBParaSite" id="NBR_0000164301-mRNA-1">
    <property type="protein sequence ID" value="NBR_0000164301-mRNA-1"/>
    <property type="gene ID" value="NBR_0000164301"/>
</dbReference>
<evidence type="ECO:0000256" key="10">
    <source>
        <dbReference type="SAM" id="Phobius"/>
    </source>
</evidence>
<evidence type="ECO:0000313" key="15">
    <source>
        <dbReference type="WBParaSite" id="NBR_0000164301-mRNA-1"/>
    </source>
</evidence>
<organism evidence="15">
    <name type="scientific">Nippostrongylus brasiliensis</name>
    <name type="common">Rat hookworm</name>
    <dbReference type="NCBI Taxonomy" id="27835"/>
    <lineage>
        <taxon>Eukaryota</taxon>
        <taxon>Metazoa</taxon>
        <taxon>Ecdysozoa</taxon>
        <taxon>Nematoda</taxon>
        <taxon>Chromadorea</taxon>
        <taxon>Rhabditida</taxon>
        <taxon>Rhabditina</taxon>
        <taxon>Rhabditomorpha</taxon>
        <taxon>Strongyloidea</taxon>
        <taxon>Heligmosomidae</taxon>
        <taxon>Nippostrongylus</taxon>
    </lineage>
</organism>
<reference evidence="13 14" key="2">
    <citation type="submission" date="2018-11" db="EMBL/GenBank/DDBJ databases">
        <authorList>
            <consortium name="Pathogen Informatics"/>
        </authorList>
    </citation>
    <scope>NUCLEOTIDE SEQUENCE [LARGE SCALE GENOMIC DNA]</scope>
</reference>
<dbReference type="InterPro" id="IPR011527">
    <property type="entry name" value="ABC1_TM_dom"/>
</dbReference>
<evidence type="ECO:0000313" key="13">
    <source>
        <dbReference type="EMBL" id="VDL65209.1"/>
    </source>
</evidence>
<evidence type="ECO:0000313" key="14">
    <source>
        <dbReference type="Proteomes" id="UP000271162"/>
    </source>
</evidence>
<feature type="transmembrane region" description="Helical" evidence="10">
    <location>
        <begin position="64"/>
        <end position="86"/>
    </location>
</feature>
<dbReference type="InterPro" id="IPR036640">
    <property type="entry name" value="ABC1_TM_sf"/>
</dbReference>
<dbReference type="InterPro" id="IPR003439">
    <property type="entry name" value="ABC_transporter-like_ATP-bd"/>
</dbReference>
<evidence type="ECO:0000256" key="7">
    <source>
        <dbReference type="ARBA" id="ARBA00022840"/>
    </source>
</evidence>
<dbReference type="SMART" id="SM00382">
    <property type="entry name" value="AAA"/>
    <property type="match status" value="1"/>
</dbReference>
<evidence type="ECO:0000256" key="1">
    <source>
        <dbReference type="ARBA" id="ARBA00004141"/>
    </source>
</evidence>
<dbReference type="EMBL" id="UYSL01001415">
    <property type="protein sequence ID" value="VDL65209.1"/>
    <property type="molecule type" value="Genomic_DNA"/>
</dbReference>
<evidence type="ECO:0000256" key="6">
    <source>
        <dbReference type="ARBA" id="ARBA00022741"/>
    </source>
</evidence>
<evidence type="ECO:0000256" key="5">
    <source>
        <dbReference type="ARBA" id="ARBA00022737"/>
    </source>
</evidence>
<keyword evidence="14" id="KW-1185">Reference proteome</keyword>
<keyword evidence="9 10" id="KW-0472">Membrane</keyword>
<dbReference type="PANTHER" id="PTHR24222:SF76">
    <property type="entry name" value="MYCOBACTIN IMPORT ATP-BINDING_PERMEASE PROTEIN IRTB"/>
    <property type="match status" value="1"/>
</dbReference>
<feature type="transmembrane region" description="Helical" evidence="10">
    <location>
        <begin position="274"/>
        <end position="292"/>
    </location>
</feature>
<keyword evidence="7" id="KW-0067">ATP-binding</keyword>
<reference evidence="15" key="1">
    <citation type="submission" date="2017-02" db="UniProtKB">
        <authorList>
            <consortium name="WormBaseParasite"/>
        </authorList>
    </citation>
    <scope>IDENTIFICATION</scope>
</reference>
<dbReference type="Pfam" id="PF00664">
    <property type="entry name" value="ABC_membrane"/>
    <property type="match status" value="1"/>
</dbReference>
<dbReference type="GO" id="GO:0005886">
    <property type="term" value="C:plasma membrane"/>
    <property type="evidence" value="ECO:0007669"/>
    <property type="project" value="TreeGrafter"/>
</dbReference>
<dbReference type="Proteomes" id="UP000271162">
    <property type="component" value="Unassembled WGS sequence"/>
</dbReference>
<evidence type="ECO:0000256" key="3">
    <source>
        <dbReference type="ARBA" id="ARBA00022448"/>
    </source>
</evidence>
<proteinExistence type="inferred from homology"/>
<keyword evidence="5" id="KW-0677">Repeat</keyword>